<dbReference type="RefSeq" id="WP_256870237.1">
    <property type="nucleotide sequence ID" value="NZ_JYMX02000034.1"/>
</dbReference>
<dbReference type="Proteomes" id="UP000191686">
    <property type="component" value="Unassembled WGS sequence"/>
</dbReference>
<comment type="caution">
    <text evidence="1">The sequence shown here is derived from an EMBL/GenBank/DDBJ whole genome shotgun (WGS) entry which is preliminary data.</text>
</comment>
<protein>
    <submittedName>
        <fullName evidence="1">Uncharacterized protein</fullName>
    </submittedName>
</protein>
<gene>
    <name evidence="1" type="ORF">UE95_031440</name>
</gene>
<name>A0ABD4UNQ1_9BURK</name>
<accession>A0ABD4UNQ1</accession>
<dbReference type="EMBL" id="JYMX02000034">
    <property type="protein sequence ID" value="MCW3715811.1"/>
    <property type="molecule type" value="Genomic_DNA"/>
</dbReference>
<proteinExistence type="predicted"/>
<reference evidence="1 2" key="2">
    <citation type="journal article" date="2017" name="Front. Microbiol.">
        <title>Genomics Reveals a Unique Clone of Burkholderia cenocepacia Harboring an Actively Excising Novel Genomic Island.</title>
        <authorList>
            <person name="Patil P.P."/>
            <person name="Mali S."/>
            <person name="Midha S."/>
            <person name="Gautam V."/>
            <person name="Dash L."/>
            <person name="Kumar S."/>
            <person name="Shastri J."/>
            <person name="Singhal L."/>
            <person name="Patil P.B."/>
        </authorList>
    </citation>
    <scope>NUCLEOTIDE SEQUENCE [LARGE SCALE GENOMIC DNA]</scope>
    <source>
        <strain evidence="1 2">BC-19</strain>
    </source>
</reference>
<dbReference type="AlphaFoldDB" id="A0ABD4UNQ1"/>
<reference evidence="1 2" key="1">
    <citation type="journal article" date="2017" name="Front. Microbiol.">
        <title>Genomics reveals a unique clone of Burkholderia cenocepacia harbouring an actively excising novel genomic island.</title>
        <authorList>
            <person name="Patil P."/>
            <person name="Mali S."/>
            <person name="Midha S."/>
            <person name="Gautam V."/>
            <person name="Dash L."/>
            <person name="Kumar S."/>
            <person name="Shastri J."/>
            <person name="Singhal L."/>
            <person name="Patil P.B."/>
        </authorList>
    </citation>
    <scope>NUCLEOTIDE SEQUENCE [LARGE SCALE GENOMIC DNA]</scope>
    <source>
        <strain evidence="1 2">BC-19</strain>
    </source>
</reference>
<evidence type="ECO:0000313" key="2">
    <source>
        <dbReference type="Proteomes" id="UP000191686"/>
    </source>
</evidence>
<sequence>MTAIRLVEDDPIWYAGPPYMVEEIVFDEAELEDAYLSDDDATRAAISEADTSGHPGFPHEVVSTMFAARNKARSYPRQPLLRFDRVREDGEILHPYAAAQIGKDWVVKLYLPFTAEWAELPEAVFVRLAISTSADIKRRSHT</sequence>
<organism evidence="1 2">
    <name type="scientific">Burkholderia cenocepacia</name>
    <dbReference type="NCBI Taxonomy" id="95486"/>
    <lineage>
        <taxon>Bacteria</taxon>
        <taxon>Pseudomonadati</taxon>
        <taxon>Pseudomonadota</taxon>
        <taxon>Betaproteobacteria</taxon>
        <taxon>Burkholderiales</taxon>
        <taxon>Burkholderiaceae</taxon>
        <taxon>Burkholderia</taxon>
        <taxon>Burkholderia cepacia complex</taxon>
    </lineage>
</organism>
<evidence type="ECO:0000313" key="1">
    <source>
        <dbReference type="EMBL" id="MCW3715811.1"/>
    </source>
</evidence>